<dbReference type="EMBL" id="CP015756">
    <property type="protein sequence ID" value="APC38908.1"/>
    <property type="molecule type" value="Genomic_DNA"/>
</dbReference>
<dbReference type="PROSITE" id="PS51257">
    <property type="entry name" value="PROKAR_LIPOPROTEIN"/>
    <property type="match status" value="1"/>
</dbReference>
<evidence type="ECO:0000313" key="2">
    <source>
        <dbReference type="Proteomes" id="UP000182569"/>
    </source>
</evidence>
<keyword evidence="2" id="KW-1185">Reference proteome</keyword>
<dbReference type="RefSeq" id="WP_071611204.1">
    <property type="nucleotide sequence ID" value="NZ_CP015756.1"/>
</dbReference>
<accession>A0A1J0GC19</accession>
<dbReference type="Proteomes" id="UP000182569">
    <property type="component" value="Chromosome"/>
</dbReference>
<proteinExistence type="predicted"/>
<dbReference type="STRING" id="1552.A7L45_01905"/>
<name>A0A1J0GC19_9CLOT</name>
<evidence type="ECO:0000313" key="1">
    <source>
        <dbReference type="EMBL" id="APC38908.1"/>
    </source>
</evidence>
<dbReference type="OrthoDB" id="1973431at2"/>
<organism evidence="1 2">
    <name type="scientific">Clostridium estertheticum subsp. estertheticum</name>
    <dbReference type="NCBI Taxonomy" id="1552"/>
    <lineage>
        <taxon>Bacteria</taxon>
        <taxon>Bacillati</taxon>
        <taxon>Bacillota</taxon>
        <taxon>Clostridia</taxon>
        <taxon>Eubacteriales</taxon>
        <taxon>Clostridiaceae</taxon>
        <taxon>Clostridium</taxon>
    </lineage>
</organism>
<reference evidence="2" key="1">
    <citation type="journal article" date="2016" name="Front. Microbiol.">
        <title>Complete Genome Sequence of Clostridium estertheticum DSM 8809, a Microbe Identified in Spoiled Vacuum Packed Beef.</title>
        <authorList>
            <person name="Yu Z."/>
            <person name="Gunn L."/>
            <person name="Brennan E."/>
            <person name="Reid R."/>
            <person name="Wall P.G."/>
            <person name="Gaora O.P."/>
            <person name="Hurley D."/>
            <person name="Bolton D."/>
            <person name="Fanning S."/>
        </authorList>
    </citation>
    <scope>NUCLEOTIDE SEQUENCE [LARGE SCALE GENOMIC DNA]</scope>
    <source>
        <strain evidence="2">DSM 8809</strain>
    </source>
</reference>
<sequence length="86" mass="9812">MRIYIREKTGRKFNIPVPLSIAGAACKIANFVFKRVDKHIDAQTKEILDCIDFNELAKSLRYLKGYKGLKLVEVKSQQGDEVTIIL</sequence>
<gene>
    <name evidence="1" type="ORF">A7L45_01905</name>
</gene>
<dbReference type="AlphaFoldDB" id="A0A1J0GC19"/>
<dbReference type="KEGG" id="ceu:A7L45_01905"/>
<protein>
    <submittedName>
        <fullName evidence="1">Uncharacterized protein</fullName>
    </submittedName>
</protein>